<reference evidence="2" key="1">
    <citation type="submission" date="2009-03" db="EMBL/GenBank/DDBJ databases">
        <title>Complete genome sequence of Edwardsiella ictaluri 93-146.</title>
        <authorList>
            <person name="Williams M.L."/>
            <person name="Gillaspy A.F."/>
            <person name="Dyer D.W."/>
            <person name="Thune R.L."/>
            <person name="Waldbieser G.C."/>
            <person name="Schuster S.C."/>
            <person name="Gipson J."/>
            <person name="Zaitshik J."/>
            <person name="Landry C."/>
            <person name="Lawrence M.L."/>
        </authorList>
    </citation>
    <scope>NUCLEOTIDE SEQUENCE [LARGE SCALE GENOMIC DNA]</scope>
    <source>
        <strain evidence="2">93-146</strain>
    </source>
</reference>
<reference evidence="1 2" key="2">
    <citation type="journal article" date="2012" name="J. Bacteriol.">
        <title>Genome Sequence of Edwardsiella ictaluri 93-146, a Strain Associated with a Natural Channel Catfish Outbreak of Enteric Septicemia of Catfish.</title>
        <authorList>
            <person name="Williams M.L."/>
            <person name="Gillaspy A.F."/>
            <person name="Dyer D.W."/>
            <person name="Thune R.L."/>
            <person name="Waldbieser G.C."/>
            <person name="Schuster S.C."/>
            <person name="Gipson J."/>
            <person name="Zaitshik J."/>
            <person name="Landry C."/>
            <person name="Banes M.M."/>
            <person name="Lawrence M.L."/>
        </authorList>
    </citation>
    <scope>NUCLEOTIDE SEQUENCE [LARGE SCALE GENOMIC DNA]</scope>
    <source>
        <strain evidence="1 2">93-146</strain>
    </source>
</reference>
<name>C5BAJ2_EDWI9</name>
<accession>C5BAJ2</accession>
<dbReference type="AlphaFoldDB" id="C5BAJ2"/>
<evidence type="ECO:0000313" key="1">
    <source>
        <dbReference type="EMBL" id="ACR70199.1"/>
    </source>
</evidence>
<evidence type="ECO:0000313" key="2">
    <source>
        <dbReference type="Proteomes" id="UP000001485"/>
    </source>
</evidence>
<sequence length="40" mass="4191">MKVAQGQSALSGAATGEIVGMLAIEIYQKPVDKLSEKQTV</sequence>
<dbReference type="HOGENOM" id="CLU_3288722_0_0_6"/>
<organism evidence="1 2">
    <name type="scientific">Edwardsiella ictaluri (strain 93-146)</name>
    <dbReference type="NCBI Taxonomy" id="634503"/>
    <lineage>
        <taxon>Bacteria</taxon>
        <taxon>Pseudomonadati</taxon>
        <taxon>Pseudomonadota</taxon>
        <taxon>Gammaproteobacteria</taxon>
        <taxon>Enterobacterales</taxon>
        <taxon>Hafniaceae</taxon>
        <taxon>Edwardsiella</taxon>
    </lineage>
</organism>
<proteinExistence type="predicted"/>
<dbReference type="Proteomes" id="UP000001485">
    <property type="component" value="Chromosome"/>
</dbReference>
<gene>
    <name evidence="1" type="ordered locus">NT01EI_3047</name>
</gene>
<dbReference type="KEGG" id="eic:NT01EI_3047"/>
<protein>
    <submittedName>
        <fullName evidence="1">Uncharacterized protein</fullName>
    </submittedName>
</protein>
<dbReference type="EMBL" id="CP001600">
    <property type="protein sequence ID" value="ACR70199.1"/>
    <property type="molecule type" value="Genomic_DNA"/>
</dbReference>